<dbReference type="CDD" id="cd05466">
    <property type="entry name" value="PBP2_LTTR_substrate"/>
    <property type="match status" value="1"/>
</dbReference>
<dbReference type="AlphaFoldDB" id="A0A1I2G7Q8"/>
<dbReference type="SUPFAM" id="SSF53850">
    <property type="entry name" value="Periplasmic binding protein-like II"/>
    <property type="match status" value="1"/>
</dbReference>
<evidence type="ECO:0000313" key="7">
    <source>
        <dbReference type="Proteomes" id="UP000199477"/>
    </source>
</evidence>
<dbReference type="GO" id="GO:0032993">
    <property type="term" value="C:protein-DNA complex"/>
    <property type="evidence" value="ECO:0007669"/>
    <property type="project" value="TreeGrafter"/>
</dbReference>
<dbReference type="InterPro" id="IPR000847">
    <property type="entry name" value="LysR_HTH_N"/>
</dbReference>
<keyword evidence="3 6" id="KW-0238">DNA-binding</keyword>
<protein>
    <submittedName>
        <fullName evidence="6">DNA-binding transcriptional regulator, LysR family</fullName>
    </submittedName>
</protein>
<dbReference type="Pfam" id="PF03466">
    <property type="entry name" value="LysR_substrate"/>
    <property type="match status" value="1"/>
</dbReference>
<dbReference type="Pfam" id="PF00126">
    <property type="entry name" value="HTH_1"/>
    <property type="match status" value="1"/>
</dbReference>
<dbReference type="STRING" id="500610.SAMN02799615_02532"/>
<dbReference type="PANTHER" id="PTHR30346:SF28">
    <property type="entry name" value="HTH-TYPE TRANSCRIPTIONAL REGULATOR CYNR"/>
    <property type="match status" value="1"/>
</dbReference>
<evidence type="ECO:0000256" key="1">
    <source>
        <dbReference type="ARBA" id="ARBA00009437"/>
    </source>
</evidence>
<keyword evidence="7" id="KW-1185">Reference proteome</keyword>
<dbReference type="Proteomes" id="UP000199477">
    <property type="component" value="Unassembled WGS sequence"/>
</dbReference>
<reference evidence="7" key="1">
    <citation type="submission" date="2016-10" db="EMBL/GenBank/DDBJ databases">
        <authorList>
            <person name="Varghese N."/>
            <person name="Submissions S."/>
        </authorList>
    </citation>
    <scope>NUCLEOTIDE SEQUENCE [LARGE SCALE GENOMIC DNA]</scope>
    <source>
        <strain evidence="7">UNC178MFTsu3.1</strain>
    </source>
</reference>
<dbReference type="RefSeq" id="WP_026635535.1">
    <property type="nucleotide sequence ID" value="NZ_FONH01000008.1"/>
</dbReference>
<accession>A0A1I2G7Q8</accession>
<dbReference type="PROSITE" id="PS50931">
    <property type="entry name" value="HTH_LYSR"/>
    <property type="match status" value="1"/>
</dbReference>
<dbReference type="GO" id="GO:0003700">
    <property type="term" value="F:DNA-binding transcription factor activity"/>
    <property type="evidence" value="ECO:0007669"/>
    <property type="project" value="InterPro"/>
</dbReference>
<name>A0A1I2G7Q8_9GAMM</name>
<dbReference type="Gene3D" id="1.10.10.10">
    <property type="entry name" value="Winged helix-like DNA-binding domain superfamily/Winged helix DNA-binding domain"/>
    <property type="match status" value="1"/>
</dbReference>
<dbReference type="SUPFAM" id="SSF46785">
    <property type="entry name" value="Winged helix' DNA-binding domain"/>
    <property type="match status" value="1"/>
</dbReference>
<dbReference type="InterPro" id="IPR036390">
    <property type="entry name" value="WH_DNA-bd_sf"/>
</dbReference>
<dbReference type="Gene3D" id="3.40.190.10">
    <property type="entry name" value="Periplasmic binding protein-like II"/>
    <property type="match status" value="2"/>
</dbReference>
<keyword evidence="4" id="KW-0804">Transcription</keyword>
<organism evidence="6 7">
    <name type="scientific">Dyella marensis</name>
    <dbReference type="NCBI Taxonomy" id="500610"/>
    <lineage>
        <taxon>Bacteria</taxon>
        <taxon>Pseudomonadati</taxon>
        <taxon>Pseudomonadota</taxon>
        <taxon>Gammaproteobacteria</taxon>
        <taxon>Lysobacterales</taxon>
        <taxon>Rhodanobacteraceae</taxon>
        <taxon>Dyella</taxon>
    </lineage>
</organism>
<evidence type="ECO:0000256" key="2">
    <source>
        <dbReference type="ARBA" id="ARBA00023015"/>
    </source>
</evidence>
<feature type="domain" description="HTH lysR-type" evidence="5">
    <location>
        <begin position="1"/>
        <end position="58"/>
    </location>
</feature>
<evidence type="ECO:0000256" key="4">
    <source>
        <dbReference type="ARBA" id="ARBA00023163"/>
    </source>
</evidence>
<dbReference type="InterPro" id="IPR005119">
    <property type="entry name" value="LysR_subst-bd"/>
</dbReference>
<dbReference type="GO" id="GO:0003677">
    <property type="term" value="F:DNA binding"/>
    <property type="evidence" value="ECO:0007669"/>
    <property type="project" value="UniProtKB-KW"/>
</dbReference>
<dbReference type="PANTHER" id="PTHR30346">
    <property type="entry name" value="TRANSCRIPTIONAL DUAL REGULATOR HCAR-RELATED"/>
    <property type="match status" value="1"/>
</dbReference>
<keyword evidence="2" id="KW-0805">Transcription regulation</keyword>
<evidence type="ECO:0000259" key="5">
    <source>
        <dbReference type="PROSITE" id="PS50931"/>
    </source>
</evidence>
<evidence type="ECO:0000313" key="6">
    <source>
        <dbReference type="EMBL" id="SFF13635.1"/>
    </source>
</evidence>
<evidence type="ECO:0000256" key="3">
    <source>
        <dbReference type="ARBA" id="ARBA00023125"/>
    </source>
</evidence>
<dbReference type="InterPro" id="IPR036388">
    <property type="entry name" value="WH-like_DNA-bd_sf"/>
</dbReference>
<proteinExistence type="inferred from homology"/>
<comment type="similarity">
    <text evidence="1">Belongs to the LysR transcriptional regulatory family.</text>
</comment>
<sequence>MEAQEIRYALAVYRNLNFTRAAAQCFVTTPALSRGLRKLEDELGAALFIRDTHGVQVTPFGALMRPHLEQIANGMAAARAAGKQFLDADDAPVRIGVMCTIGPARFLGFLGEFRLAQPQCQIQLADNGVDDLTEQLLAGSLDLAVMAFAEGADTRFKTQVLYREPFHIAVPSGHPFTERESVPLAEAALEPHLLRESCEYQGFWLDEIRQLGVELPIAFRSEREDWIQTMVAGGFGISFVPAYSPLVPGIQLRPFSDRTIEREVSLVHLADRPLNPAAAEFARFAMAWTWR</sequence>
<dbReference type="EMBL" id="FONH01000008">
    <property type="protein sequence ID" value="SFF13635.1"/>
    <property type="molecule type" value="Genomic_DNA"/>
</dbReference>
<gene>
    <name evidence="6" type="ORF">SAMN02799615_02532</name>
</gene>
<dbReference type="PRINTS" id="PR00039">
    <property type="entry name" value="HTHLYSR"/>
</dbReference>